<evidence type="ECO:0000256" key="5">
    <source>
        <dbReference type="ARBA" id="ARBA00023274"/>
    </source>
</evidence>
<evidence type="ECO:0000313" key="10">
    <source>
        <dbReference type="EMBL" id="GGI03269.1"/>
    </source>
</evidence>
<dbReference type="GO" id="GO:0006412">
    <property type="term" value="P:translation"/>
    <property type="evidence" value="ECO:0007669"/>
    <property type="project" value="UniProtKB-UniRule"/>
</dbReference>
<dbReference type="GO" id="GO:1990904">
    <property type="term" value="C:ribonucleoprotein complex"/>
    <property type="evidence" value="ECO:0007669"/>
    <property type="project" value="UniProtKB-KW"/>
</dbReference>
<evidence type="ECO:0000256" key="8">
    <source>
        <dbReference type="SAM" id="MobiDB-lite"/>
    </source>
</evidence>
<feature type="region of interest" description="Disordered" evidence="8">
    <location>
        <begin position="194"/>
        <end position="229"/>
    </location>
</feature>
<dbReference type="Gene3D" id="3.10.430.100">
    <property type="entry name" value="Ribosomal protein L9, C-terminal domain"/>
    <property type="match status" value="1"/>
</dbReference>
<dbReference type="GO" id="GO:0005840">
    <property type="term" value="C:ribosome"/>
    <property type="evidence" value="ECO:0007669"/>
    <property type="project" value="UniProtKB-KW"/>
</dbReference>
<keyword evidence="2 7" id="KW-0699">rRNA-binding</keyword>
<dbReference type="Pfam" id="PF03948">
    <property type="entry name" value="Ribosomal_L9_C"/>
    <property type="match status" value="1"/>
</dbReference>
<dbReference type="InterPro" id="IPR020594">
    <property type="entry name" value="Ribosomal_bL9_bac/chp"/>
</dbReference>
<proteinExistence type="inferred from homology"/>
<evidence type="ECO:0000256" key="7">
    <source>
        <dbReference type="HAMAP-Rule" id="MF_00503"/>
    </source>
</evidence>
<dbReference type="OrthoDB" id="9788336at2"/>
<keyword evidence="3 7" id="KW-0694">RNA-binding</keyword>
<dbReference type="SUPFAM" id="SSF55658">
    <property type="entry name" value="L9 N-domain-like"/>
    <property type="match status" value="1"/>
</dbReference>
<dbReference type="InterPro" id="IPR036935">
    <property type="entry name" value="Ribosomal_bL9_N_sf"/>
</dbReference>
<evidence type="ECO:0000313" key="11">
    <source>
        <dbReference type="Proteomes" id="UP000650511"/>
    </source>
</evidence>
<dbReference type="EMBL" id="BMHA01000001">
    <property type="protein sequence ID" value="GGI03269.1"/>
    <property type="molecule type" value="Genomic_DNA"/>
</dbReference>
<dbReference type="SUPFAM" id="SSF55653">
    <property type="entry name" value="Ribosomal protein L9 C-domain"/>
    <property type="match status" value="1"/>
</dbReference>
<feature type="domain" description="Ribosomal protein L9" evidence="9">
    <location>
        <begin position="13"/>
        <end position="40"/>
    </location>
</feature>
<keyword evidence="11" id="KW-1185">Reference proteome</keyword>
<dbReference type="PROSITE" id="PS00651">
    <property type="entry name" value="RIBOSOMAL_L9"/>
    <property type="match status" value="1"/>
</dbReference>
<evidence type="ECO:0000256" key="3">
    <source>
        <dbReference type="ARBA" id="ARBA00022884"/>
    </source>
</evidence>
<keyword evidence="4 7" id="KW-0689">Ribosomal protein</keyword>
<evidence type="ECO:0000256" key="4">
    <source>
        <dbReference type="ARBA" id="ARBA00022980"/>
    </source>
</evidence>
<evidence type="ECO:0000256" key="1">
    <source>
        <dbReference type="ARBA" id="ARBA00010605"/>
    </source>
</evidence>
<dbReference type="HAMAP" id="MF_00503">
    <property type="entry name" value="Ribosomal_bL9"/>
    <property type="match status" value="1"/>
</dbReference>
<dbReference type="PANTHER" id="PTHR21368">
    <property type="entry name" value="50S RIBOSOMAL PROTEIN L9"/>
    <property type="match status" value="1"/>
</dbReference>
<sequence length="229" mass="24407">MKVILKDEVDNLGLAGDVVEVADGYGRNFLLPRGLAILATKGAMKQAEALTRSRKAKESKTLGSAQASREVLESRALRIEARVDERGNLYGSVSANDVQRVLRERGHDIERKRIELRGTIKAIGSYEVPVRVHPQVTANVTVEVVDAEGRISLRDGAIIDAEAVEAAAADVAASTDTDTDVEVLTEQALEAAADFEQQQEQTEAEAEAAPDATEGAATVVEGGADEDDV</sequence>
<evidence type="ECO:0000259" key="9">
    <source>
        <dbReference type="PROSITE" id="PS00651"/>
    </source>
</evidence>
<protein>
    <recommendedName>
        <fullName evidence="6 7">Large ribosomal subunit protein bL9</fullName>
    </recommendedName>
</protein>
<name>A0A8J3A718_9ACTN</name>
<dbReference type="InterPro" id="IPR020069">
    <property type="entry name" value="Ribosomal_bL9_C"/>
</dbReference>
<comment type="similarity">
    <text evidence="1 7">Belongs to the bacterial ribosomal protein bL9 family.</text>
</comment>
<reference evidence="10" key="1">
    <citation type="journal article" date="2014" name="Int. J. Syst. Evol. Microbiol.">
        <title>Complete genome sequence of Corynebacterium casei LMG S-19264T (=DSM 44701T), isolated from a smear-ripened cheese.</title>
        <authorList>
            <consortium name="US DOE Joint Genome Institute (JGI-PGF)"/>
            <person name="Walter F."/>
            <person name="Albersmeier A."/>
            <person name="Kalinowski J."/>
            <person name="Ruckert C."/>
        </authorList>
    </citation>
    <scope>NUCLEOTIDE SEQUENCE</scope>
    <source>
        <strain evidence="10">CGMCC 1.14988</strain>
    </source>
</reference>
<reference evidence="10" key="2">
    <citation type="submission" date="2020-09" db="EMBL/GenBank/DDBJ databases">
        <authorList>
            <person name="Sun Q."/>
            <person name="Zhou Y."/>
        </authorList>
    </citation>
    <scope>NUCLEOTIDE SEQUENCE</scope>
    <source>
        <strain evidence="10">CGMCC 1.14988</strain>
    </source>
</reference>
<dbReference type="GO" id="GO:0019843">
    <property type="term" value="F:rRNA binding"/>
    <property type="evidence" value="ECO:0007669"/>
    <property type="project" value="UniProtKB-UniRule"/>
</dbReference>
<dbReference type="InterPro" id="IPR036791">
    <property type="entry name" value="Ribosomal_bL9_C_sf"/>
</dbReference>
<evidence type="ECO:0000256" key="6">
    <source>
        <dbReference type="ARBA" id="ARBA00035292"/>
    </source>
</evidence>
<dbReference type="Gene3D" id="3.40.5.10">
    <property type="entry name" value="Ribosomal protein L9, N-terminal domain"/>
    <property type="match status" value="1"/>
</dbReference>
<dbReference type="FunFam" id="3.40.5.10:FF:000003">
    <property type="entry name" value="50S ribosomal protein L9"/>
    <property type="match status" value="1"/>
</dbReference>
<dbReference type="Proteomes" id="UP000650511">
    <property type="component" value="Unassembled WGS sequence"/>
</dbReference>
<keyword evidence="5 7" id="KW-0687">Ribonucleoprotein</keyword>
<accession>A0A8J3A718</accession>
<dbReference type="InterPro" id="IPR000244">
    <property type="entry name" value="Ribosomal_bL9"/>
</dbReference>
<dbReference type="InterPro" id="IPR009027">
    <property type="entry name" value="Ribosomal_bL9/RNase_H1_N"/>
</dbReference>
<dbReference type="AlphaFoldDB" id="A0A8J3A718"/>
<dbReference type="GO" id="GO:0003735">
    <property type="term" value="F:structural constituent of ribosome"/>
    <property type="evidence" value="ECO:0007669"/>
    <property type="project" value="InterPro"/>
</dbReference>
<dbReference type="NCBIfam" id="TIGR00158">
    <property type="entry name" value="L9"/>
    <property type="match status" value="1"/>
</dbReference>
<gene>
    <name evidence="7" type="primary">rplI</name>
    <name evidence="10" type="ORF">GCM10011354_03200</name>
</gene>
<dbReference type="Pfam" id="PF01281">
    <property type="entry name" value="Ribosomal_L9_N"/>
    <property type="match status" value="1"/>
</dbReference>
<organism evidence="10 11">
    <name type="scientific">Egicoccus halophilus</name>
    <dbReference type="NCBI Taxonomy" id="1670830"/>
    <lineage>
        <taxon>Bacteria</taxon>
        <taxon>Bacillati</taxon>
        <taxon>Actinomycetota</taxon>
        <taxon>Nitriliruptoria</taxon>
        <taxon>Egicoccales</taxon>
        <taxon>Egicoccaceae</taxon>
        <taxon>Egicoccus</taxon>
    </lineage>
</organism>
<comment type="function">
    <text evidence="7">Binds to the 23S rRNA.</text>
</comment>
<dbReference type="RefSeq" id="WP_130648349.1">
    <property type="nucleotide sequence ID" value="NZ_BMHA01000001.1"/>
</dbReference>
<comment type="caution">
    <text evidence="10">The sequence shown here is derived from an EMBL/GenBank/DDBJ whole genome shotgun (WGS) entry which is preliminary data.</text>
</comment>
<dbReference type="InterPro" id="IPR020070">
    <property type="entry name" value="Ribosomal_bL9_N"/>
</dbReference>
<evidence type="ECO:0000256" key="2">
    <source>
        <dbReference type="ARBA" id="ARBA00022730"/>
    </source>
</evidence>